<gene>
    <name evidence="1" type="ORF">ACFSXZ_09085</name>
</gene>
<evidence type="ECO:0000313" key="1">
    <source>
        <dbReference type="EMBL" id="MFD2416485.1"/>
    </source>
</evidence>
<accession>A0ABW5FQR5</accession>
<dbReference type="Proteomes" id="UP001597417">
    <property type="component" value="Unassembled WGS sequence"/>
</dbReference>
<sequence>MSAKHVPLPETLPPPFSFSGMLAELFGESPSDEEAEDFAPPALTPLRRPVEESTLGLFVSCGVYHRSQEPLGTVNDLSYRLIDRDMPYDELILGHGALVRKFAVGDLNVAYPRERLVELEREGVFRALAPQAVSMVGAIGSYTDLMRRTVPAIAAEFERQGVDLVLLLPFCPKCHTTVSLIARGLETRGLPTVMTSCNWEVSQAIKAPRTAFLDFPMGCPAGKPGEPALQREVLRTTLRAAPDFAGPWRPLELPFSWSPDGSRAWEKEIRDLYANDAGFAARRAAVESTVEKLAGQEDEFVIRCDC</sequence>
<comment type="caution">
    <text evidence="1">The sequence shown here is derived from an EMBL/GenBank/DDBJ whole genome shotgun (WGS) entry which is preliminary data.</text>
</comment>
<proteinExistence type="predicted"/>
<keyword evidence="2" id="KW-1185">Reference proteome</keyword>
<dbReference type="EMBL" id="JBHUKR010000006">
    <property type="protein sequence ID" value="MFD2416485.1"/>
    <property type="molecule type" value="Genomic_DNA"/>
</dbReference>
<reference evidence="2" key="1">
    <citation type="journal article" date="2019" name="Int. J. Syst. Evol. Microbiol.">
        <title>The Global Catalogue of Microorganisms (GCM) 10K type strain sequencing project: providing services to taxonomists for standard genome sequencing and annotation.</title>
        <authorList>
            <consortium name="The Broad Institute Genomics Platform"/>
            <consortium name="The Broad Institute Genome Sequencing Center for Infectious Disease"/>
            <person name="Wu L."/>
            <person name="Ma J."/>
        </authorList>
    </citation>
    <scope>NUCLEOTIDE SEQUENCE [LARGE SCALE GENOMIC DNA]</scope>
    <source>
        <strain evidence="2">CGMCC 4.7645</strain>
    </source>
</reference>
<dbReference type="RefSeq" id="WP_378263309.1">
    <property type="nucleotide sequence ID" value="NZ_JBHUKR010000006.1"/>
</dbReference>
<organism evidence="1 2">
    <name type="scientific">Amycolatopsis pigmentata</name>
    <dbReference type="NCBI Taxonomy" id="450801"/>
    <lineage>
        <taxon>Bacteria</taxon>
        <taxon>Bacillati</taxon>
        <taxon>Actinomycetota</taxon>
        <taxon>Actinomycetes</taxon>
        <taxon>Pseudonocardiales</taxon>
        <taxon>Pseudonocardiaceae</taxon>
        <taxon>Amycolatopsis</taxon>
    </lineage>
</organism>
<name>A0ABW5FQR5_9PSEU</name>
<protein>
    <submittedName>
        <fullName evidence="1">Uncharacterized protein</fullName>
    </submittedName>
</protein>
<evidence type="ECO:0000313" key="2">
    <source>
        <dbReference type="Proteomes" id="UP001597417"/>
    </source>
</evidence>